<dbReference type="SUPFAM" id="SSF54427">
    <property type="entry name" value="NTF2-like"/>
    <property type="match status" value="1"/>
</dbReference>
<dbReference type="Proteomes" id="UP000526003">
    <property type="component" value="Unassembled WGS sequence"/>
</dbReference>
<reference evidence="2 3" key="1">
    <citation type="submission" date="2020-08" db="EMBL/GenBank/DDBJ databases">
        <title>Pseudomonas sp. nov.</title>
        <authorList>
            <person name="Gieschler S."/>
            <person name="Fiedler G."/>
            <person name="Brinks E."/>
            <person name="Boehnlein C."/>
            <person name="Franz C.M.A.P."/>
            <person name="Kabisch J."/>
        </authorList>
    </citation>
    <scope>NUCLEOTIDE SEQUENCE [LARGE SCALE GENOMIC DNA]</scope>
    <source>
        <strain evidence="2 3">MBT-1</strain>
    </source>
</reference>
<accession>A0A7X1GHD8</accession>
<evidence type="ECO:0000259" key="1">
    <source>
        <dbReference type="Pfam" id="PF13474"/>
    </source>
</evidence>
<dbReference type="InterPro" id="IPR037401">
    <property type="entry name" value="SnoaL-like"/>
</dbReference>
<dbReference type="Pfam" id="PF13474">
    <property type="entry name" value="SnoaL_3"/>
    <property type="match status" value="1"/>
</dbReference>
<dbReference type="AlphaFoldDB" id="A0A7X1GHD8"/>
<dbReference type="InterPro" id="IPR032710">
    <property type="entry name" value="NTF2-like_dom_sf"/>
</dbReference>
<gene>
    <name evidence="2" type="ORF">H7995_20845</name>
</gene>
<sequence length="144" mass="16192">MNALAENTEIQALIERYRQAVVAKDLETLMGFYADSIVSFDAVKALQFKGKAAYRAHWEECMNYCPGPHLFEFAQLQVVQGQDLAFAHWLVHCGGADDKGEVKGSWMRATAGYQRIAGQWRIVHEHWSAPFDMVSGAALFDLQP</sequence>
<proteinExistence type="predicted"/>
<feature type="domain" description="SnoaL-like" evidence="1">
    <location>
        <begin position="10"/>
        <end position="131"/>
    </location>
</feature>
<dbReference type="Gene3D" id="3.10.450.50">
    <property type="match status" value="1"/>
</dbReference>
<protein>
    <submittedName>
        <fullName evidence="2">DUF3225 domain-containing protein</fullName>
    </submittedName>
</protein>
<keyword evidence="3" id="KW-1185">Reference proteome</keyword>
<evidence type="ECO:0000313" key="3">
    <source>
        <dbReference type="Proteomes" id="UP000526003"/>
    </source>
</evidence>
<comment type="caution">
    <text evidence="2">The sequence shown here is derived from an EMBL/GenBank/DDBJ whole genome shotgun (WGS) entry which is preliminary data.</text>
</comment>
<name>A0A7X1GHD8_9PSED</name>
<organism evidence="2 3">
    <name type="scientific">Pseudomonas kielensis</name>
    <dbReference type="NCBI Taxonomy" id="2762577"/>
    <lineage>
        <taxon>Bacteria</taxon>
        <taxon>Pseudomonadati</taxon>
        <taxon>Pseudomonadota</taxon>
        <taxon>Gammaproteobacteria</taxon>
        <taxon>Pseudomonadales</taxon>
        <taxon>Pseudomonadaceae</taxon>
        <taxon>Pseudomonas</taxon>
    </lineage>
</organism>
<evidence type="ECO:0000313" key="2">
    <source>
        <dbReference type="EMBL" id="MBC2692240.1"/>
    </source>
</evidence>
<dbReference type="EMBL" id="JACMYG010000025">
    <property type="protein sequence ID" value="MBC2692240.1"/>
    <property type="molecule type" value="Genomic_DNA"/>
</dbReference>
<dbReference type="RefSeq" id="WP_166591056.1">
    <property type="nucleotide sequence ID" value="NZ_CP130043.1"/>
</dbReference>